<feature type="signal peptide" evidence="6">
    <location>
        <begin position="1"/>
        <end position="27"/>
    </location>
</feature>
<evidence type="ECO:0000313" key="8">
    <source>
        <dbReference type="EMBL" id="GMA93259.1"/>
    </source>
</evidence>
<keyword evidence="10" id="KW-1185">Reference proteome</keyword>
<keyword evidence="6" id="KW-0732">Signal</keyword>
<dbReference type="Gene3D" id="3.10.50.40">
    <property type="match status" value="1"/>
</dbReference>
<dbReference type="EMBL" id="BSVB01000001">
    <property type="protein sequence ID" value="GMA93259.1"/>
    <property type="molecule type" value="Genomic_DNA"/>
</dbReference>
<keyword evidence="4 5" id="KW-0413">Isomerase</keyword>
<evidence type="ECO:0000256" key="5">
    <source>
        <dbReference type="PROSITE-ProRule" id="PRU00277"/>
    </source>
</evidence>
<comment type="caution">
    <text evidence="9">The sequence shown here is derived from an EMBL/GenBank/DDBJ whole genome shotgun (WGS) entry which is preliminary data.</text>
</comment>
<dbReference type="GO" id="GO:0016853">
    <property type="term" value="F:isomerase activity"/>
    <property type="evidence" value="ECO:0007669"/>
    <property type="project" value="UniProtKB-KW"/>
</dbReference>
<accession>A0ABQ6KGF2</accession>
<gene>
    <name evidence="9" type="primary">fkbP_2</name>
    <name evidence="8" type="synonym">fkbP_1</name>
    <name evidence="8" type="ORF">GCM10025881_00830</name>
    <name evidence="9" type="ORF">GCM10025881_39850</name>
</gene>
<protein>
    <recommendedName>
        <fullName evidence="2 5">peptidylprolyl isomerase</fullName>
        <ecNumber evidence="2 5">5.2.1.8</ecNumber>
    </recommendedName>
</protein>
<dbReference type="InterPro" id="IPR046357">
    <property type="entry name" value="PPIase_dom_sf"/>
</dbReference>
<reference evidence="10" key="2">
    <citation type="journal article" date="2019" name="Int. J. Syst. Evol. Microbiol.">
        <title>The Global Catalogue of Microorganisms (GCM) 10K type strain sequencing project: providing services to taxonomists for standard genome sequencing and annotation.</title>
        <authorList>
            <consortium name="The Broad Institute Genomics Platform"/>
            <consortium name="The Broad Institute Genome Sequencing Center for Infectious Disease"/>
            <person name="Wu L."/>
            <person name="Ma J."/>
        </authorList>
    </citation>
    <scope>NUCLEOTIDE SEQUENCE [LARGE SCALE GENOMIC DNA]</scope>
    <source>
        <strain evidence="10">NBRC 108894</strain>
    </source>
</reference>
<dbReference type="SUPFAM" id="SSF54534">
    <property type="entry name" value="FKBP-like"/>
    <property type="match status" value="1"/>
</dbReference>
<dbReference type="InterPro" id="IPR001179">
    <property type="entry name" value="PPIase_FKBP_dom"/>
</dbReference>
<dbReference type="EMBL" id="BSVB01000001">
    <property type="protein sequence ID" value="GMA97161.1"/>
    <property type="molecule type" value="Genomic_DNA"/>
</dbReference>
<organism evidence="9 10">
    <name type="scientific">Pseudolysinimonas kribbensis</name>
    <dbReference type="NCBI Taxonomy" id="433641"/>
    <lineage>
        <taxon>Bacteria</taxon>
        <taxon>Bacillati</taxon>
        <taxon>Actinomycetota</taxon>
        <taxon>Actinomycetes</taxon>
        <taxon>Micrococcales</taxon>
        <taxon>Microbacteriaceae</taxon>
        <taxon>Pseudolysinimonas</taxon>
    </lineage>
</organism>
<evidence type="ECO:0000256" key="6">
    <source>
        <dbReference type="SAM" id="SignalP"/>
    </source>
</evidence>
<dbReference type="EC" id="5.2.1.8" evidence="2 5"/>
<proteinExistence type="predicted"/>
<feature type="domain" description="PPIase FKBP-type" evidence="7">
    <location>
        <begin position="236"/>
        <end position="333"/>
    </location>
</feature>
<feature type="chain" id="PRO_5045030016" description="peptidylprolyl isomerase" evidence="6">
    <location>
        <begin position="28"/>
        <end position="334"/>
    </location>
</feature>
<evidence type="ECO:0000259" key="7">
    <source>
        <dbReference type="PROSITE" id="PS50059"/>
    </source>
</evidence>
<comment type="catalytic activity">
    <reaction evidence="1 5">
        <text>[protein]-peptidylproline (omega=180) = [protein]-peptidylproline (omega=0)</text>
        <dbReference type="Rhea" id="RHEA:16237"/>
        <dbReference type="Rhea" id="RHEA-COMP:10747"/>
        <dbReference type="Rhea" id="RHEA-COMP:10748"/>
        <dbReference type="ChEBI" id="CHEBI:83833"/>
        <dbReference type="ChEBI" id="CHEBI:83834"/>
        <dbReference type="EC" id="5.2.1.8"/>
    </reaction>
</comment>
<evidence type="ECO:0000256" key="3">
    <source>
        <dbReference type="ARBA" id="ARBA00023110"/>
    </source>
</evidence>
<dbReference type="RefSeq" id="WP_284251967.1">
    <property type="nucleotide sequence ID" value="NZ_BAAAQO010000004.1"/>
</dbReference>
<evidence type="ECO:0000256" key="1">
    <source>
        <dbReference type="ARBA" id="ARBA00000971"/>
    </source>
</evidence>
<reference evidence="9" key="3">
    <citation type="submission" date="2023-02" db="EMBL/GenBank/DDBJ databases">
        <authorList>
            <person name="Sun Q."/>
            <person name="Mori K."/>
        </authorList>
    </citation>
    <scope>NUCLEOTIDE SEQUENCE</scope>
    <source>
        <strain evidence="9">NBRC 108894</strain>
    </source>
</reference>
<evidence type="ECO:0000313" key="10">
    <source>
        <dbReference type="Proteomes" id="UP001157034"/>
    </source>
</evidence>
<evidence type="ECO:0000256" key="2">
    <source>
        <dbReference type="ARBA" id="ARBA00013194"/>
    </source>
</evidence>
<dbReference type="PROSITE" id="PS50059">
    <property type="entry name" value="FKBP_PPIASE"/>
    <property type="match status" value="1"/>
</dbReference>
<reference evidence="9" key="1">
    <citation type="journal article" date="2014" name="Int. J. Syst. Evol. Microbiol.">
        <title>Complete genome of a new Firmicutes species belonging to the dominant human colonic microbiota ('Ruminococcus bicirculans') reveals two chromosomes and a selective capacity to utilize plant glucans.</title>
        <authorList>
            <consortium name="NISC Comparative Sequencing Program"/>
            <person name="Wegmann U."/>
            <person name="Louis P."/>
            <person name="Goesmann A."/>
            <person name="Henrissat B."/>
            <person name="Duncan S.H."/>
            <person name="Flint H.J."/>
        </authorList>
    </citation>
    <scope>NUCLEOTIDE SEQUENCE</scope>
    <source>
        <strain evidence="9">NBRC 108894</strain>
    </source>
</reference>
<evidence type="ECO:0000313" key="9">
    <source>
        <dbReference type="EMBL" id="GMA97161.1"/>
    </source>
</evidence>
<dbReference type="PROSITE" id="PS51257">
    <property type="entry name" value="PROKAR_LIPOPROTEIN"/>
    <property type="match status" value="1"/>
</dbReference>
<dbReference type="Proteomes" id="UP001157034">
    <property type="component" value="Unassembled WGS sequence"/>
</dbReference>
<sequence>MRRTTAIITAVAAAALLAGVLAGCAPAGRGPGNQPGGCVPELPSGDASSIVKATGVVGKSPKATFPTPIVVKKSDQVTVLKAGHGLVAAKGAQIDLDATIYDGTTGRPIAATAYDGSLRAVAGKGLPGQAGLGRSSLATALVCAQAGSRIALTSNGKRLNAVSGLPASEPIVAVIDVVHVYPGKADGANQLPQDGMPSVITAVDGQPGIVLQELDKPKNARSEVVKAGGGAVLKKGQKAVLHYTAWTWPDANGDKPAVIDSLDTWSAGIARDVVLSKGNGVLPAQAIDAIVGQKAGSQLLVVLPPKDGYGANPPQGASAKDTVIFVIDILGVRS</sequence>
<name>A0ABQ6KGF2_9MICO</name>
<keyword evidence="3 5" id="KW-0697">Rotamase</keyword>
<evidence type="ECO:0000256" key="4">
    <source>
        <dbReference type="ARBA" id="ARBA00023235"/>
    </source>
</evidence>